<keyword evidence="5" id="KW-0460">Magnesium</keyword>
<evidence type="ECO:0000256" key="7">
    <source>
        <dbReference type="ARBA" id="ARBA00042761"/>
    </source>
</evidence>
<dbReference type="PANTHER" id="PTHR13620">
    <property type="entry name" value="3-5 EXONUCLEASE"/>
    <property type="match status" value="1"/>
</dbReference>
<keyword evidence="2" id="KW-0479">Metal-binding</keyword>
<dbReference type="GO" id="GO:0046872">
    <property type="term" value="F:metal ion binding"/>
    <property type="evidence" value="ECO:0007669"/>
    <property type="project" value="UniProtKB-KW"/>
</dbReference>
<dbReference type="AlphaFoldDB" id="A0A9R1C9Z6"/>
<dbReference type="InterPro" id="IPR002562">
    <property type="entry name" value="3'-5'_exonuclease_dom"/>
</dbReference>
<dbReference type="PANTHER" id="PTHR13620:SF109">
    <property type="entry name" value="3'-5' EXONUCLEASE"/>
    <property type="match status" value="1"/>
</dbReference>
<evidence type="ECO:0000313" key="9">
    <source>
        <dbReference type="EMBL" id="GJG58748.1"/>
    </source>
</evidence>
<gene>
    <name evidence="9" type="ORF">PRLR5076_15990</name>
</gene>
<evidence type="ECO:0000256" key="1">
    <source>
        <dbReference type="ARBA" id="ARBA00022722"/>
    </source>
</evidence>
<dbReference type="GO" id="GO:0006139">
    <property type="term" value="P:nucleobase-containing compound metabolic process"/>
    <property type="evidence" value="ECO:0007669"/>
    <property type="project" value="InterPro"/>
</dbReference>
<sequence>MTKILYNKFDKKKIGELPRVLFDGKIIVVQSLSEADKAVNYLLSRDILGIDTETRPVFRKGMHHKVALLQVSDHDTCFLFRLNRIGMPRSVIRFLEDTTVPKIGLSLNDDMLMLRQRGSFKKGLFIDLQDHAKDFGIEDLSLQKLYANIFHQRISKREQLSNWENDVLTEAQKRYAATDAWACIQLYEEMQRMKASHDYELVVRDTATVAVAQAAADSSIAVVKSNHRKDSNK</sequence>
<name>A0A9R1C9Z6_9BACT</name>
<dbReference type="CDD" id="cd06141">
    <property type="entry name" value="WRN_exo"/>
    <property type="match status" value="1"/>
</dbReference>
<evidence type="ECO:0000256" key="5">
    <source>
        <dbReference type="ARBA" id="ARBA00022842"/>
    </source>
</evidence>
<dbReference type="RefSeq" id="WP_223926066.1">
    <property type="nucleotide sequence ID" value="NZ_BPTU01000001.1"/>
</dbReference>
<dbReference type="Gene3D" id="3.30.420.10">
    <property type="entry name" value="Ribonuclease H-like superfamily/Ribonuclease H"/>
    <property type="match status" value="1"/>
</dbReference>
<dbReference type="GO" id="GO:0003676">
    <property type="term" value="F:nucleic acid binding"/>
    <property type="evidence" value="ECO:0007669"/>
    <property type="project" value="InterPro"/>
</dbReference>
<protein>
    <recommendedName>
        <fullName evidence="6">3'-5' exonuclease</fullName>
    </recommendedName>
    <alternativeName>
        <fullName evidence="7">Werner Syndrome-like exonuclease</fullName>
    </alternativeName>
</protein>
<dbReference type="InterPro" id="IPR051132">
    <property type="entry name" value="3-5_Exonuclease_domain"/>
</dbReference>
<dbReference type="SUPFAM" id="SSF53098">
    <property type="entry name" value="Ribonuclease H-like"/>
    <property type="match status" value="1"/>
</dbReference>
<accession>A0A9R1C9Z6</accession>
<evidence type="ECO:0000256" key="2">
    <source>
        <dbReference type="ARBA" id="ARBA00022723"/>
    </source>
</evidence>
<keyword evidence="4 9" id="KW-0269">Exonuclease</keyword>
<dbReference type="GO" id="GO:0008408">
    <property type="term" value="F:3'-5' exonuclease activity"/>
    <property type="evidence" value="ECO:0007669"/>
    <property type="project" value="InterPro"/>
</dbReference>
<reference evidence="9" key="1">
    <citation type="journal article" date="2022" name="Int. J. Syst. Evol. Microbiol.">
        <title>Prevotella lacticifex sp. nov., isolated from the rumen of cows.</title>
        <authorList>
            <person name="Shinkai T."/>
            <person name="Ikeyama N."/>
            <person name="Kumagai M."/>
            <person name="Ohmori H."/>
            <person name="Sakamoto M."/>
            <person name="Ohkuma M."/>
            <person name="Mitsumori M."/>
        </authorList>
    </citation>
    <scope>NUCLEOTIDE SEQUENCE</scope>
    <source>
        <strain evidence="9">R5076</strain>
    </source>
</reference>
<evidence type="ECO:0000256" key="6">
    <source>
        <dbReference type="ARBA" id="ARBA00040531"/>
    </source>
</evidence>
<evidence type="ECO:0000256" key="3">
    <source>
        <dbReference type="ARBA" id="ARBA00022801"/>
    </source>
</evidence>
<keyword evidence="10" id="KW-1185">Reference proteome</keyword>
<evidence type="ECO:0000313" key="10">
    <source>
        <dbReference type="Proteomes" id="UP000825483"/>
    </source>
</evidence>
<dbReference type="GeneID" id="72467219"/>
<feature type="domain" description="3'-5' exonuclease" evidence="8">
    <location>
        <begin position="26"/>
        <end position="195"/>
    </location>
</feature>
<evidence type="ECO:0000256" key="4">
    <source>
        <dbReference type="ARBA" id="ARBA00022839"/>
    </source>
</evidence>
<dbReference type="Proteomes" id="UP000825483">
    <property type="component" value="Unassembled WGS sequence"/>
</dbReference>
<dbReference type="EMBL" id="BPUB01000001">
    <property type="protein sequence ID" value="GJG58748.1"/>
    <property type="molecule type" value="Genomic_DNA"/>
</dbReference>
<proteinExistence type="predicted"/>
<keyword evidence="3" id="KW-0378">Hydrolase</keyword>
<evidence type="ECO:0000259" key="8">
    <source>
        <dbReference type="SMART" id="SM00474"/>
    </source>
</evidence>
<dbReference type="InterPro" id="IPR012337">
    <property type="entry name" value="RNaseH-like_sf"/>
</dbReference>
<organism evidence="9 10">
    <name type="scientific">Prevotella lacticifex</name>
    <dbReference type="NCBI Taxonomy" id="2854755"/>
    <lineage>
        <taxon>Bacteria</taxon>
        <taxon>Pseudomonadati</taxon>
        <taxon>Bacteroidota</taxon>
        <taxon>Bacteroidia</taxon>
        <taxon>Bacteroidales</taxon>
        <taxon>Prevotellaceae</taxon>
        <taxon>Prevotella</taxon>
    </lineage>
</organism>
<comment type="caution">
    <text evidence="9">The sequence shown here is derived from an EMBL/GenBank/DDBJ whole genome shotgun (WGS) entry which is preliminary data.</text>
</comment>
<keyword evidence="1" id="KW-0540">Nuclease</keyword>
<dbReference type="Pfam" id="PF01612">
    <property type="entry name" value="DNA_pol_A_exo1"/>
    <property type="match status" value="1"/>
</dbReference>
<dbReference type="SMART" id="SM00474">
    <property type="entry name" value="35EXOc"/>
    <property type="match status" value="1"/>
</dbReference>
<dbReference type="InterPro" id="IPR036397">
    <property type="entry name" value="RNaseH_sf"/>
</dbReference>